<accession>A0A813LLH1</accession>
<comment type="caution">
    <text evidence="2">The sequence shown here is derived from an EMBL/GenBank/DDBJ whole genome shotgun (WGS) entry which is preliminary data.</text>
</comment>
<dbReference type="EMBL" id="CAJNNW010036163">
    <property type="protein sequence ID" value="CAE8732453.1"/>
    <property type="molecule type" value="Genomic_DNA"/>
</dbReference>
<protein>
    <submittedName>
        <fullName evidence="2">Uncharacterized protein</fullName>
    </submittedName>
</protein>
<evidence type="ECO:0000313" key="3">
    <source>
        <dbReference type="Proteomes" id="UP000626109"/>
    </source>
</evidence>
<gene>
    <name evidence="2" type="ORF">PGLA2088_LOCUS46407</name>
</gene>
<keyword evidence="1" id="KW-0472">Membrane</keyword>
<proteinExistence type="predicted"/>
<dbReference type="Proteomes" id="UP000626109">
    <property type="component" value="Unassembled WGS sequence"/>
</dbReference>
<organism evidence="2 3">
    <name type="scientific">Polarella glacialis</name>
    <name type="common">Dinoflagellate</name>
    <dbReference type="NCBI Taxonomy" id="89957"/>
    <lineage>
        <taxon>Eukaryota</taxon>
        <taxon>Sar</taxon>
        <taxon>Alveolata</taxon>
        <taxon>Dinophyceae</taxon>
        <taxon>Suessiales</taxon>
        <taxon>Suessiaceae</taxon>
        <taxon>Polarella</taxon>
    </lineage>
</organism>
<feature type="transmembrane region" description="Helical" evidence="1">
    <location>
        <begin position="58"/>
        <end position="76"/>
    </location>
</feature>
<evidence type="ECO:0000256" key="1">
    <source>
        <dbReference type="SAM" id="Phobius"/>
    </source>
</evidence>
<dbReference type="AlphaFoldDB" id="A0A813LLH1"/>
<evidence type="ECO:0000313" key="2">
    <source>
        <dbReference type="EMBL" id="CAE8732453.1"/>
    </source>
</evidence>
<reference evidence="2" key="1">
    <citation type="submission" date="2021-02" db="EMBL/GenBank/DDBJ databases">
        <authorList>
            <person name="Dougan E. K."/>
            <person name="Rhodes N."/>
            <person name="Thang M."/>
            <person name="Chan C."/>
        </authorList>
    </citation>
    <scope>NUCLEOTIDE SEQUENCE</scope>
</reference>
<sequence>MLCKQLVAQKVNLFNSCLVNPKFGMTRCQLISTLTGCFAVVVCLFVCCLLFAICGLLFVCLLFVCFCLCFLVVLNLHSRKTMQYQEQFTACQTFVFSVRLTFVFSVATGKRTMGALEPLSVLSVPVLANGVTNVFVSSLHSPGKEKLGNKTSLLMRGTT</sequence>
<name>A0A813LLH1_POLGL</name>
<keyword evidence="1" id="KW-1133">Transmembrane helix</keyword>
<feature type="transmembrane region" description="Helical" evidence="1">
    <location>
        <begin position="30"/>
        <end position="52"/>
    </location>
</feature>
<keyword evidence="1" id="KW-0812">Transmembrane</keyword>